<protein>
    <recommendedName>
        <fullName evidence="4">Ionotropic glutamate receptor C-terminal domain-containing protein</fullName>
    </recommendedName>
</protein>
<keyword evidence="1" id="KW-0472">Membrane</keyword>
<dbReference type="Proteomes" id="UP001627154">
    <property type="component" value="Unassembled WGS sequence"/>
</dbReference>
<evidence type="ECO:0000313" key="2">
    <source>
        <dbReference type="EMBL" id="KAL3403036.1"/>
    </source>
</evidence>
<accession>A0ABD2XCW6</accession>
<dbReference type="AlphaFoldDB" id="A0ABD2XCW6"/>
<proteinExistence type="predicted"/>
<sequence length="317" mass="36080">MTIRRKIIANYWKMQTNVILMRDLIIVSGKDKVNIAKKFADAFRLETLMEMFGVFVAFVITCRTALNLSWSVSFIEYVRTFTNAMCDLVFNRARGAKVRLLVVILILFTSLMSTYLLALLTAISTTSEYTSKVESLNDLQKSPHLKLYTHAVTIAQMTQLTGRPVLPVHNMLDCVKKIYKNEDAVCLTGSFILQLIGIQENNVIRLSKAPYFAIMGYDVRPDWPLLPKFNLIFQRLYETGISEHYFSSLGKHQSLDYAQEKESHADELQFTLSILVVGYTAAMISFVYENPGVNPTSSQDLIFCFQNQKHLPSDANP</sequence>
<keyword evidence="1" id="KW-0812">Transmembrane</keyword>
<name>A0ABD2XCW6_9HYME</name>
<evidence type="ECO:0000256" key="1">
    <source>
        <dbReference type="SAM" id="Phobius"/>
    </source>
</evidence>
<comment type="caution">
    <text evidence="2">The sequence shown here is derived from an EMBL/GenBank/DDBJ whole genome shotgun (WGS) entry which is preliminary data.</text>
</comment>
<gene>
    <name evidence="2" type="ORF">TKK_004176</name>
</gene>
<dbReference type="EMBL" id="JBJJXI010000032">
    <property type="protein sequence ID" value="KAL3403036.1"/>
    <property type="molecule type" value="Genomic_DNA"/>
</dbReference>
<organism evidence="2 3">
    <name type="scientific">Trichogramma kaykai</name>
    <dbReference type="NCBI Taxonomy" id="54128"/>
    <lineage>
        <taxon>Eukaryota</taxon>
        <taxon>Metazoa</taxon>
        <taxon>Ecdysozoa</taxon>
        <taxon>Arthropoda</taxon>
        <taxon>Hexapoda</taxon>
        <taxon>Insecta</taxon>
        <taxon>Pterygota</taxon>
        <taxon>Neoptera</taxon>
        <taxon>Endopterygota</taxon>
        <taxon>Hymenoptera</taxon>
        <taxon>Apocrita</taxon>
        <taxon>Proctotrupomorpha</taxon>
        <taxon>Chalcidoidea</taxon>
        <taxon>Trichogrammatidae</taxon>
        <taxon>Trichogramma</taxon>
    </lineage>
</organism>
<keyword evidence="1" id="KW-1133">Transmembrane helix</keyword>
<evidence type="ECO:0008006" key="4">
    <source>
        <dbReference type="Google" id="ProtNLM"/>
    </source>
</evidence>
<reference evidence="2 3" key="1">
    <citation type="journal article" date="2024" name="bioRxiv">
        <title>A reference genome for Trichogramma kaykai: A tiny desert-dwelling parasitoid wasp with competing sex-ratio distorters.</title>
        <authorList>
            <person name="Culotta J."/>
            <person name="Lindsey A.R."/>
        </authorList>
    </citation>
    <scope>NUCLEOTIDE SEQUENCE [LARGE SCALE GENOMIC DNA]</scope>
    <source>
        <strain evidence="2 3">KSX58</strain>
    </source>
</reference>
<feature type="transmembrane region" description="Helical" evidence="1">
    <location>
        <begin position="100"/>
        <end position="123"/>
    </location>
</feature>
<evidence type="ECO:0000313" key="3">
    <source>
        <dbReference type="Proteomes" id="UP001627154"/>
    </source>
</evidence>
<keyword evidence="3" id="KW-1185">Reference proteome</keyword>